<feature type="domain" description="Aminotransferase class V" evidence="1">
    <location>
        <begin position="63"/>
        <end position="237"/>
    </location>
</feature>
<dbReference type="Pfam" id="PF00266">
    <property type="entry name" value="Aminotran_5"/>
    <property type="match status" value="1"/>
</dbReference>
<proteinExistence type="predicted"/>
<dbReference type="Gene3D" id="3.40.640.10">
    <property type="entry name" value="Type I PLP-dependent aspartate aminotransferase-like (Major domain)"/>
    <property type="match status" value="1"/>
</dbReference>
<reference evidence="2 3" key="1">
    <citation type="submission" date="2024-09" db="EMBL/GenBank/DDBJ databases">
        <title>The Natural Products Discovery Center: Release of the First 8490 Sequenced Strains for Exploring Actinobacteria Biosynthetic Diversity.</title>
        <authorList>
            <person name="Kalkreuter E."/>
            <person name="Kautsar S.A."/>
            <person name="Yang D."/>
            <person name="Bader C.D."/>
            <person name="Teijaro C.N."/>
            <person name="Fluegel L."/>
            <person name="Davis C.M."/>
            <person name="Simpson J.R."/>
            <person name="Lauterbach L."/>
            <person name="Steele A.D."/>
            <person name="Gui C."/>
            <person name="Meng S."/>
            <person name="Li G."/>
            <person name="Viehrig K."/>
            <person name="Ye F."/>
            <person name="Su P."/>
            <person name="Kiefer A.F."/>
            <person name="Nichols A."/>
            <person name="Cepeda A.J."/>
            <person name="Yan W."/>
            <person name="Fan B."/>
            <person name="Jiang Y."/>
            <person name="Adhikari A."/>
            <person name="Zheng C.-J."/>
            <person name="Schuster L."/>
            <person name="Cowan T.M."/>
            <person name="Smanski M.J."/>
            <person name="Chevrette M.G."/>
            <person name="De Carvalho L.P.S."/>
            <person name="Shen B."/>
        </authorList>
    </citation>
    <scope>NUCLEOTIDE SEQUENCE [LARGE SCALE GENOMIC DNA]</scope>
    <source>
        <strain evidence="2 3">NPDC060353</strain>
    </source>
</reference>
<dbReference type="EMBL" id="JBHXCV010000012">
    <property type="protein sequence ID" value="MFD6795375.1"/>
    <property type="molecule type" value="Genomic_DNA"/>
</dbReference>
<dbReference type="GO" id="GO:0008483">
    <property type="term" value="F:transaminase activity"/>
    <property type="evidence" value="ECO:0007669"/>
    <property type="project" value="UniProtKB-KW"/>
</dbReference>
<gene>
    <name evidence="2" type="ORF">ACFWGY_18740</name>
</gene>
<sequence>MDTVRASTGMGLSGQRAAFEMPCEVAYFNTANLSPLLHSVRVAGEEALQRRARPWTITAQDWFADVERLRSLFAALIGSCADGVALIPATSYGFAVAANNIALRAGQRVLVLAEDYPSGVYTWQAATRAAGAEMLTVHRAPGQSWTEAVLDGLDERVAVVSVPQVHWTDGALVDVVAVGARAREVGACLVIDGSQSIGALPFDVAAIRPDYVVSVGYKWLLGPFGVGYLYVAEEHRSGRPIEHNWILRDGAEDFARLVDYRDEYQPGARRFDVGERTKFELLPMAVAALEQLHAWGIDEVVAALSAITGQIATRVSKLGLDPSSTDQRGGHMLGVALPDTILADVLPALAAADCYASVRGRSLRLAPHLHVTDADIDQLLDALARIVR</sequence>
<dbReference type="InterPro" id="IPR015422">
    <property type="entry name" value="PyrdxlP-dep_Trfase_small"/>
</dbReference>
<keyword evidence="2" id="KW-0032">Aminotransferase</keyword>
<dbReference type="InterPro" id="IPR015421">
    <property type="entry name" value="PyrdxlP-dep_Trfase_major"/>
</dbReference>
<dbReference type="RefSeq" id="WP_258936678.1">
    <property type="nucleotide sequence ID" value="NZ_JANBBF010000009.1"/>
</dbReference>
<organism evidence="2 3">
    <name type="scientific">Prauserella salsuginis</name>
    <dbReference type="NCBI Taxonomy" id="387889"/>
    <lineage>
        <taxon>Bacteria</taxon>
        <taxon>Bacillati</taxon>
        <taxon>Actinomycetota</taxon>
        <taxon>Actinomycetes</taxon>
        <taxon>Pseudonocardiales</taxon>
        <taxon>Pseudonocardiaceae</taxon>
        <taxon>Prauserella</taxon>
        <taxon>Prauserella salsuginis group</taxon>
    </lineage>
</organism>
<protein>
    <submittedName>
        <fullName evidence="2">Aminotransferase class V-fold PLP-dependent enzyme</fullName>
    </submittedName>
</protein>
<evidence type="ECO:0000259" key="1">
    <source>
        <dbReference type="Pfam" id="PF00266"/>
    </source>
</evidence>
<dbReference type="InterPro" id="IPR000192">
    <property type="entry name" value="Aminotrans_V_dom"/>
</dbReference>
<accession>A0ABW6G877</accession>
<dbReference type="Gene3D" id="3.90.1150.10">
    <property type="entry name" value="Aspartate Aminotransferase, domain 1"/>
    <property type="match status" value="1"/>
</dbReference>
<keyword evidence="3" id="KW-1185">Reference proteome</keyword>
<keyword evidence="2" id="KW-0808">Transferase</keyword>
<dbReference type="SUPFAM" id="SSF53383">
    <property type="entry name" value="PLP-dependent transferases"/>
    <property type="match status" value="1"/>
</dbReference>
<dbReference type="Proteomes" id="UP001598673">
    <property type="component" value="Unassembled WGS sequence"/>
</dbReference>
<dbReference type="PANTHER" id="PTHR43586">
    <property type="entry name" value="CYSTEINE DESULFURASE"/>
    <property type="match status" value="1"/>
</dbReference>
<evidence type="ECO:0000313" key="3">
    <source>
        <dbReference type="Proteomes" id="UP001598673"/>
    </source>
</evidence>
<name>A0ABW6G877_9PSEU</name>
<evidence type="ECO:0000313" key="2">
    <source>
        <dbReference type="EMBL" id="MFD6795375.1"/>
    </source>
</evidence>
<dbReference type="InterPro" id="IPR015424">
    <property type="entry name" value="PyrdxlP-dep_Trfase"/>
</dbReference>
<comment type="caution">
    <text evidence="2">The sequence shown here is derived from an EMBL/GenBank/DDBJ whole genome shotgun (WGS) entry which is preliminary data.</text>
</comment>
<dbReference type="PANTHER" id="PTHR43586:SF15">
    <property type="entry name" value="BLR3095 PROTEIN"/>
    <property type="match status" value="1"/>
</dbReference>